<reference evidence="3" key="1">
    <citation type="journal article" date="2023" name="Mol. Biol. Evol.">
        <title>Third-Generation Sequencing Reveals the Adaptive Role of the Epigenome in Three Deep-Sea Polychaetes.</title>
        <authorList>
            <person name="Perez M."/>
            <person name="Aroh O."/>
            <person name="Sun Y."/>
            <person name="Lan Y."/>
            <person name="Juniper S.K."/>
            <person name="Young C.R."/>
            <person name="Angers B."/>
            <person name="Qian P.Y."/>
        </authorList>
    </citation>
    <scope>NUCLEOTIDE SEQUENCE</scope>
    <source>
        <strain evidence="3">P08H-3</strain>
    </source>
</reference>
<organism evidence="3 4">
    <name type="scientific">Paralvinella palmiformis</name>
    <dbReference type="NCBI Taxonomy" id="53620"/>
    <lineage>
        <taxon>Eukaryota</taxon>
        <taxon>Metazoa</taxon>
        <taxon>Spiralia</taxon>
        <taxon>Lophotrochozoa</taxon>
        <taxon>Annelida</taxon>
        <taxon>Polychaeta</taxon>
        <taxon>Sedentaria</taxon>
        <taxon>Canalipalpata</taxon>
        <taxon>Terebellida</taxon>
        <taxon>Terebelliformia</taxon>
        <taxon>Alvinellidae</taxon>
        <taxon>Paralvinella</taxon>
    </lineage>
</organism>
<dbReference type="AlphaFoldDB" id="A0AAD9K235"/>
<proteinExistence type="predicted"/>
<protein>
    <submittedName>
        <fullName evidence="3">Uncharacterized protein</fullName>
    </submittedName>
</protein>
<accession>A0AAD9K235</accession>
<evidence type="ECO:0000313" key="3">
    <source>
        <dbReference type="EMBL" id="KAK2162525.1"/>
    </source>
</evidence>
<dbReference type="EMBL" id="JAODUP010000097">
    <property type="protein sequence ID" value="KAK2162525.1"/>
    <property type="molecule type" value="Genomic_DNA"/>
</dbReference>
<evidence type="ECO:0000256" key="1">
    <source>
        <dbReference type="ARBA" id="ARBA00022614"/>
    </source>
</evidence>
<dbReference type="InterPro" id="IPR043313">
    <property type="entry name" value="LRMDA"/>
</dbReference>
<dbReference type="Proteomes" id="UP001208570">
    <property type="component" value="Unassembled WGS sequence"/>
</dbReference>
<gene>
    <name evidence="3" type="ORF">LSH36_97g07027</name>
</gene>
<name>A0AAD9K235_9ANNE</name>
<keyword evidence="4" id="KW-1185">Reference proteome</keyword>
<evidence type="ECO:0000256" key="2">
    <source>
        <dbReference type="ARBA" id="ARBA00022737"/>
    </source>
</evidence>
<comment type="caution">
    <text evidence="3">The sequence shown here is derived from an EMBL/GenBank/DDBJ whole genome shotgun (WGS) entry which is preliminary data.</text>
</comment>
<dbReference type="SUPFAM" id="SSF52058">
    <property type="entry name" value="L domain-like"/>
    <property type="match status" value="1"/>
</dbReference>
<dbReference type="PANTHER" id="PTHR46282:SF2">
    <property type="entry name" value="LEUCINE-RICH MELANOCYTE DIFFERENTIATION-ASSOCIATED PROTEIN"/>
    <property type="match status" value="1"/>
</dbReference>
<evidence type="ECO:0000313" key="4">
    <source>
        <dbReference type="Proteomes" id="UP001208570"/>
    </source>
</evidence>
<dbReference type="PANTHER" id="PTHR46282">
    <property type="entry name" value="LEUCINE-RICH MELANOCYTE DIFFERENTIATION-ASSOCIATED PROTEIN"/>
    <property type="match status" value="1"/>
</dbReference>
<dbReference type="Gene3D" id="3.80.10.10">
    <property type="entry name" value="Ribonuclease Inhibitor"/>
    <property type="match status" value="1"/>
</dbReference>
<keyword evidence="1" id="KW-0433">Leucine-rich repeat</keyword>
<dbReference type="Pfam" id="PF12799">
    <property type="entry name" value="LRR_4"/>
    <property type="match status" value="1"/>
</dbReference>
<sequence>MNKTIIMKKKYTFVTDRSLDGISKFPSIEELILDNNNITDGISFPSLPKLHTLMLNKNKISFYFFFIRM</sequence>
<dbReference type="InterPro" id="IPR025875">
    <property type="entry name" value="Leu-rich_rpt_4"/>
</dbReference>
<keyword evidence="2" id="KW-0677">Repeat</keyword>
<dbReference type="InterPro" id="IPR032675">
    <property type="entry name" value="LRR_dom_sf"/>
</dbReference>